<proteinExistence type="predicted"/>
<dbReference type="EMBL" id="ML995479">
    <property type="protein sequence ID" value="KAF2144783.1"/>
    <property type="molecule type" value="Genomic_DNA"/>
</dbReference>
<protein>
    <submittedName>
        <fullName evidence="2">Uncharacterized protein</fullName>
    </submittedName>
</protein>
<dbReference type="RefSeq" id="XP_033400495.1">
    <property type="nucleotide sequence ID" value="XM_033535495.1"/>
</dbReference>
<name>A0A6A6BMZ9_9PEZI</name>
<evidence type="ECO:0000313" key="2">
    <source>
        <dbReference type="EMBL" id="KAF2144783.1"/>
    </source>
</evidence>
<organism evidence="2 3">
    <name type="scientific">Aplosporella prunicola CBS 121167</name>
    <dbReference type="NCBI Taxonomy" id="1176127"/>
    <lineage>
        <taxon>Eukaryota</taxon>
        <taxon>Fungi</taxon>
        <taxon>Dikarya</taxon>
        <taxon>Ascomycota</taxon>
        <taxon>Pezizomycotina</taxon>
        <taxon>Dothideomycetes</taxon>
        <taxon>Dothideomycetes incertae sedis</taxon>
        <taxon>Botryosphaeriales</taxon>
        <taxon>Aplosporellaceae</taxon>
        <taxon>Aplosporella</taxon>
    </lineage>
</organism>
<evidence type="ECO:0000256" key="1">
    <source>
        <dbReference type="SAM" id="MobiDB-lite"/>
    </source>
</evidence>
<accession>A0A6A6BMZ9</accession>
<keyword evidence="3" id="KW-1185">Reference proteome</keyword>
<gene>
    <name evidence="2" type="ORF">K452DRAFT_147380</name>
</gene>
<sequence>MEETLHDASLNPFHAPTYQVLCFPYLPSFYASARMYTTKSIKHYQALSSPARNAPTSPTQTPQSPPHTIPQTAPRTPSSNINLSLLHALPLPDPKHRHSDTA</sequence>
<feature type="region of interest" description="Disordered" evidence="1">
    <location>
        <begin position="47"/>
        <end position="80"/>
    </location>
</feature>
<evidence type="ECO:0000313" key="3">
    <source>
        <dbReference type="Proteomes" id="UP000799438"/>
    </source>
</evidence>
<dbReference type="Proteomes" id="UP000799438">
    <property type="component" value="Unassembled WGS sequence"/>
</dbReference>
<reference evidence="2" key="1">
    <citation type="journal article" date="2020" name="Stud. Mycol.">
        <title>101 Dothideomycetes genomes: a test case for predicting lifestyles and emergence of pathogens.</title>
        <authorList>
            <person name="Haridas S."/>
            <person name="Albert R."/>
            <person name="Binder M."/>
            <person name="Bloem J."/>
            <person name="Labutti K."/>
            <person name="Salamov A."/>
            <person name="Andreopoulos B."/>
            <person name="Baker S."/>
            <person name="Barry K."/>
            <person name="Bills G."/>
            <person name="Bluhm B."/>
            <person name="Cannon C."/>
            <person name="Castanera R."/>
            <person name="Culley D."/>
            <person name="Daum C."/>
            <person name="Ezra D."/>
            <person name="Gonzalez J."/>
            <person name="Henrissat B."/>
            <person name="Kuo A."/>
            <person name="Liang C."/>
            <person name="Lipzen A."/>
            <person name="Lutzoni F."/>
            <person name="Magnuson J."/>
            <person name="Mondo S."/>
            <person name="Nolan M."/>
            <person name="Ohm R."/>
            <person name="Pangilinan J."/>
            <person name="Park H.-J."/>
            <person name="Ramirez L."/>
            <person name="Alfaro M."/>
            <person name="Sun H."/>
            <person name="Tritt A."/>
            <person name="Yoshinaga Y."/>
            <person name="Zwiers L.-H."/>
            <person name="Turgeon B."/>
            <person name="Goodwin S."/>
            <person name="Spatafora J."/>
            <person name="Crous P."/>
            <person name="Grigoriev I."/>
        </authorList>
    </citation>
    <scope>NUCLEOTIDE SEQUENCE</scope>
    <source>
        <strain evidence="2">CBS 121167</strain>
    </source>
</reference>
<dbReference type="AlphaFoldDB" id="A0A6A6BMZ9"/>
<dbReference type="GeneID" id="54292989"/>